<reference evidence="2" key="1">
    <citation type="submission" date="2020-10" db="EMBL/GenBank/DDBJ databases">
        <authorList>
            <person name="Gilroy R."/>
        </authorList>
    </citation>
    <scope>NUCLEOTIDE SEQUENCE</scope>
    <source>
        <strain evidence="2">ChiHcec3-6078</strain>
    </source>
</reference>
<evidence type="ECO:0000313" key="2">
    <source>
        <dbReference type="EMBL" id="HIU26160.1"/>
    </source>
</evidence>
<dbReference type="InterPro" id="IPR006640">
    <property type="entry name" value="SprT-like_domain"/>
</dbReference>
<comment type="caution">
    <text evidence="2">The sequence shown here is derived from an EMBL/GenBank/DDBJ whole genome shotgun (WGS) entry which is preliminary data.</text>
</comment>
<name>A0A9D1I3B8_9FIRM</name>
<proteinExistence type="predicted"/>
<organism evidence="2 3">
    <name type="scientific">Candidatus Allocopromorpha excrementigallinarum</name>
    <dbReference type="NCBI Taxonomy" id="2840742"/>
    <lineage>
        <taxon>Bacteria</taxon>
        <taxon>Bacillati</taxon>
        <taxon>Bacillota</taxon>
        <taxon>Clostridia</taxon>
        <taxon>Eubacteriales</taxon>
        <taxon>Eubacteriaceae</taxon>
        <taxon>Eubacteriaceae incertae sedis</taxon>
        <taxon>Candidatus Allocopromorpha</taxon>
    </lineage>
</organism>
<dbReference type="Gene3D" id="3.30.2010.10">
    <property type="entry name" value="Metalloproteases ('zincins'), catalytic domain"/>
    <property type="match status" value="1"/>
</dbReference>
<dbReference type="AlphaFoldDB" id="A0A9D1I3B8"/>
<feature type="domain" description="SprT-like" evidence="1">
    <location>
        <begin position="8"/>
        <end position="164"/>
    </location>
</feature>
<reference evidence="2" key="2">
    <citation type="journal article" date="2021" name="PeerJ">
        <title>Extensive microbial diversity within the chicken gut microbiome revealed by metagenomics and culture.</title>
        <authorList>
            <person name="Gilroy R."/>
            <person name="Ravi A."/>
            <person name="Getino M."/>
            <person name="Pursley I."/>
            <person name="Horton D.L."/>
            <person name="Alikhan N.F."/>
            <person name="Baker D."/>
            <person name="Gharbi K."/>
            <person name="Hall N."/>
            <person name="Watson M."/>
            <person name="Adriaenssens E.M."/>
            <person name="Foster-Nyarko E."/>
            <person name="Jarju S."/>
            <person name="Secka A."/>
            <person name="Antonio M."/>
            <person name="Oren A."/>
            <person name="Chaudhuri R.R."/>
            <person name="La Ragione R."/>
            <person name="Hildebrand F."/>
            <person name="Pallen M.J."/>
        </authorList>
    </citation>
    <scope>NUCLEOTIDE SEQUENCE</scope>
    <source>
        <strain evidence="2">ChiHcec3-6078</strain>
    </source>
</reference>
<dbReference type="EMBL" id="DVMP01000123">
    <property type="protein sequence ID" value="HIU26160.1"/>
    <property type="molecule type" value="Genomic_DNA"/>
</dbReference>
<evidence type="ECO:0000259" key="1">
    <source>
        <dbReference type="SMART" id="SM00731"/>
    </source>
</evidence>
<evidence type="ECO:0000313" key="3">
    <source>
        <dbReference type="Proteomes" id="UP000824090"/>
    </source>
</evidence>
<protein>
    <submittedName>
        <fullName evidence="2">SprT-like domain-containing protein</fullName>
    </submittedName>
</protein>
<dbReference type="Pfam" id="PF10263">
    <property type="entry name" value="SprT-like"/>
    <property type="match status" value="1"/>
</dbReference>
<dbReference type="GO" id="GO:0006950">
    <property type="term" value="P:response to stress"/>
    <property type="evidence" value="ECO:0007669"/>
    <property type="project" value="UniProtKB-ARBA"/>
</dbReference>
<gene>
    <name evidence="2" type="ORF">IAC50_06695</name>
</gene>
<dbReference type="Proteomes" id="UP000824090">
    <property type="component" value="Unassembled WGS sequence"/>
</dbReference>
<dbReference type="SMART" id="SM00731">
    <property type="entry name" value="SprT"/>
    <property type="match status" value="1"/>
</dbReference>
<sequence length="173" mass="20316">MKKEALDGVLKEVIGQAQEENIPVPDNILKKVEVNSRPKKRFGCCKIKDRKYHIEISEFVLKCEERYIRETLAHEVLHTCPECQNHGKIWKEYAERMNKRYGYNIKRVSSFEEMGLETPAQKPEIKYIIKCRKCGKEYPRQRFTCVMKKIKAYRCGCGGELVLMENPGEENIL</sequence>
<accession>A0A9D1I3B8</accession>